<dbReference type="Gene3D" id="6.10.140.140">
    <property type="match status" value="1"/>
</dbReference>
<sequence>MAAPTETQRMGSAILPPEQSRPGCGVGKAARYRTAQAREPSALLTQTGSGRVRRYGYLITELQVRRRTCVVMSESFGLVMEREGSVSVSDWRLMKSLVGKKWCVGELTGDGWVRDLGDSEESVIGEGGCGLNDEGIHVAVSDVVGMGQICGIYFDKAWNTPYKTVCLSWEHPLPLNRLSLTYLTPSGTEKDFPVIYLFRREQKMMKSQINRNILLQGLVSFKDVAVDFTQEEWQQLDPAQKTLYRDVMLENYSHLVSMGHPVSKPDVISKLEQGEDPWIIKRDISNWIYPYEDQADGRQGKKSNLDNTQSCILGSVSFHNKILKGVTKDGSFYSILKVCQGDGHLQRCQKNRLFRQVTVINNKTMTVESVDKYNALGKIFQECIGSDTSRQRPHNCDAFKNDLKSSIDLPSCNKSNSGKNPDESFGCGKSSIHGVSNPDLEKIHNRVIPCDDNECGNILSKKQSLIQYQNIETKEKTCVCVTCGKAFAKKSQLIVHQRIHTGKKPYNCGACGKAFSEKFHLIVHQRIHTGEKPYECSECGKAFSQKSSLIIHQRVHTGEKPYECSDCGKAFSQKSPLIIHQRIHTGEKPYECRECGKAFSQKSQLIIHHRAHTGEKPYECTECGKAFCEKSHLIIHKRIHTGEKPYKCAQCEDAFSRKSELIIHQIIHTGEKPYECTACGKTFSRKSQLIIHQRTHTGEKPYKCSECGKAFCQKSHLIGHQRIHTGEKPYVCTECGKAFSQKSHLPGHQRIHTGEKPYVCAECGKAFSQKSDLVLHQRIHTGERPYQCAVCGKAFIQKSQLTVHQRIHSSGKIIMN</sequence>
<keyword evidence="10" id="KW-0539">Nucleus</keyword>
<dbReference type="FunFam" id="3.30.160.60:FF:002090">
    <property type="entry name" value="Zinc finger protein 473"/>
    <property type="match status" value="1"/>
</dbReference>
<name>A0A340WLZ0_LIPVE</name>
<proteinExistence type="inferred from homology"/>
<dbReference type="KEGG" id="lve:103085306"/>
<evidence type="ECO:0000256" key="7">
    <source>
        <dbReference type="ARBA" id="ARBA00023015"/>
    </source>
</evidence>
<dbReference type="SUPFAM" id="SSF57667">
    <property type="entry name" value="beta-beta-alpha zinc fingers"/>
    <property type="match status" value="7"/>
</dbReference>
<organism evidence="15 16">
    <name type="scientific">Lipotes vexillifer</name>
    <name type="common">Yangtze river dolphin</name>
    <dbReference type="NCBI Taxonomy" id="118797"/>
    <lineage>
        <taxon>Eukaryota</taxon>
        <taxon>Metazoa</taxon>
        <taxon>Chordata</taxon>
        <taxon>Craniata</taxon>
        <taxon>Vertebrata</taxon>
        <taxon>Euteleostomi</taxon>
        <taxon>Mammalia</taxon>
        <taxon>Eutheria</taxon>
        <taxon>Laurasiatheria</taxon>
        <taxon>Artiodactyla</taxon>
        <taxon>Whippomorpha</taxon>
        <taxon>Cetacea</taxon>
        <taxon>Odontoceti</taxon>
        <taxon>Lipotidae</taxon>
        <taxon>Lipotes</taxon>
    </lineage>
</organism>
<dbReference type="FunFam" id="3.30.160.60:FF:001530">
    <property type="entry name" value="Zinc finger protein 268"/>
    <property type="match status" value="1"/>
</dbReference>
<evidence type="ECO:0000256" key="12">
    <source>
        <dbReference type="SAM" id="MobiDB-lite"/>
    </source>
</evidence>
<keyword evidence="7" id="KW-0805">Transcription regulation</keyword>
<evidence type="ECO:0000259" key="13">
    <source>
        <dbReference type="PROSITE" id="PS50157"/>
    </source>
</evidence>
<evidence type="ECO:0000256" key="2">
    <source>
        <dbReference type="ARBA" id="ARBA00006991"/>
    </source>
</evidence>
<feature type="domain" description="C2H2-type" evidence="13">
    <location>
        <begin position="646"/>
        <end position="673"/>
    </location>
</feature>
<dbReference type="Pfam" id="PF00096">
    <property type="entry name" value="zf-C2H2"/>
    <property type="match status" value="12"/>
</dbReference>
<keyword evidence="6" id="KW-0862">Zinc</keyword>
<dbReference type="Gene3D" id="3.30.160.60">
    <property type="entry name" value="Classic Zinc Finger"/>
    <property type="match status" value="12"/>
</dbReference>
<dbReference type="OrthoDB" id="9411774at2759"/>
<feature type="domain" description="C2H2-type" evidence="13">
    <location>
        <begin position="590"/>
        <end position="617"/>
    </location>
</feature>
<dbReference type="SUPFAM" id="SSF109640">
    <property type="entry name" value="KRAB domain (Kruppel-associated box)"/>
    <property type="match status" value="1"/>
</dbReference>
<dbReference type="Pfam" id="PF01352">
    <property type="entry name" value="KRAB"/>
    <property type="match status" value="1"/>
</dbReference>
<dbReference type="FunFam" id="3.30.160.60:FF:000295">
    <property type="entry name" value="zinc finger protein 19"/>
    <property type="match status" value="3"/>
</dbReference>
<dbReference type="FunFam" id="3.30.160.60:FF:001938">
    <property type="entry name" value="Zinc finger protein 300"/>
    <property type="match status" value="1"/>
</dbReference>
<dbReference type="STRING" id="118797.A0A340WLZ0"/>
<dbReference type="InterPro" id="IPR001909">
    <property type="entry name" value="KRAB"/>
</dbReference>
<dbReference type="FunFam" id="3.30.160.60:FF:000029">
    <property type="entry name" value="GLI family zinc finger 4"/>
    <property type="match status" value="2"/>
</dbReference>
<evidence type="ECO:0000256" key="8">
    <source>
        <dbReference type="ARBA" id="ARBA00023125"/>
    </source>
</evidence>
<dbReference type="InterPro" id="IPR013087">
    <property type="entry name" value="Znf_C2H2_type"/>
</dbReference>
<evidence type="ECO:0000256" key="9">
    <source>
        <dbReference type="ARBA" id="ARBA00023163"/>
    </source>
</evidence>
<keyword evidence="3" id="KW-0479">Metal-binding</keyword>
<dbReference type="GO" id="GO:0031981">
    <property type="term" value="C:nuclear lumen"/>
    <property type="evidence" value="ECO:0007669"/>
    <property type="project" value="UniProtKB-ARBA"/>
</dbReference>
<feature type="domain" description="C2H2-type" evidence="13">
    <location>
        <begin position="562"/>
        <end position="589"/>
    </location>
</feature>
<dbReference type="PROSITE" id="PS00028">
    <property type="entry name" value="ZINC_FINGER_C2H2_1"/>
    <property type="match status" value="12"/>
</dbReference>
<dbReference type="InterPro" id="IPR036236">
    <property type="entry name" value="Znf_C2H2_sf"/>
</dbReference>
<feature type="domain" description="C2H2-type" evidence="13">
    <location>
        <begin position="506"/>
        <end position="533"/>
    </location>
</feature>
<feature type="domain" description="C2H2-type" evidence="13">
    <location>
        <begin position="730"/>
        <end position="757"/>
    </location>
</feature>
<dbReference type="PROSITE" id="PS50157">
    <property type="entry name" value="ZINC_FINGER_C2H2_2"/>
    <property type="match status" value="12"/>
</dbReference>
<feature type="domain" description="C2H2-type" evidence="13">
    <location>
        <begin position="674"/>
        <end position="701"/>
    </location>
</feature>
<dbReference type="InterPro" id="IPR036051">
    <property type="entry name" value="KRAB_dom_sf"/>
</dbReference>
<evidence type="ECO:0000313" key="15">
    <source>
        <dbReference type="Proteomes" id="UP000265300"/>
    </source>
</evidence>
<dbReference type="PANTHER" id="PTHR24384">
    <property type="entry name" value="FINGER PUTATIVE TRANSCRIPTION FACTOR FAMILY-RELATED"/>
    <property type="match status" value="1"/>
</dbReference>
<evidence type="ECO:0000259" key="14">
    <source>
        <dbReference type="PROSITE" id="PS50805"/>
    </source>
</evidence>
<feature type="domain" description="C2H2-type" evidence="13">
    <location>
        <begin position="702"/>
        <end position="729"/>
    </location>
</feature>
<keyword evidence="9" id="KW-0804">Transcription</keyword>
<protein>
    <submittedName>
        <fullName evidence="16">Zinc finger protein 300-like</fullName>
    </submittedName>
</protein>
<reference evidence="16" key="1">
    <citation type="submission" date="2025-08" db="UniProtKB">
        <authorList>
            <consortium name="RefSeq"/>
        </authorList>
    </citation>
    <scope>IDENTIFICATION</scope>
</reference>
<feature type="compositionally biased region" description="Polar residues" evidence="12">
    <location>
        <begin position="1"/>
        <end position="10"/>
    </location>
</feature>
<feature type="domain" description="KRAB" evidence="14">
    <location>
        <begin position="219"/>
        <end position="290"/>
    </location>
</feature>
<dbReference type="InParanoid" id="A0A340WLZ0"/>
<keyword evidence="4" id="KW-0677">Repeat</keyword>
<feature type="region of interest" description="Disordered" evidence="12">
    <location>
        <begin position="1"/>
        <end position="26"/>
    </location>
</feature>
<dbReference type="SMART" id="SM00355">
    <property type="entry name" value="ZnF_C2H2"/>
    <property type="match status" value="12"/>
</dbReference>
<dbReference type="Proteomes" id="UP000265300">
    <property type="component" value="Unplaced"/>
</dbReference>
<keyword evidence="5 11" id="KW-0863">Zinc-finger</keyword>
<gene>
    <name evidence="16" type="primary">LOC103085306</name>
</gene>
<dbReference type="GO" id="GO:0000978">
    <property type="term" value="F:RNA polymerase II cis-regulatory region sequence-specific DNA binding"/>
    <property type="evidence" value="ECO:0007669"/>
    <property type="project" value="TreeGrafter"/>
</dbReference>
<feature type="domain" description="C2H2-type" evidence="13">
    <location>
        <begin position="534"/>
        <end position="561"/>
    </location>
</feature>
<dbReference type="FunFam" id="3.30.160.60:FF:002343">
    <property type="entry name" value="Zinc finger protein 33A"/>
    <property type="match status" value="2"/>
</dbReference>
<evidence type="ECO:0000256" key="4">
    <source>
        <dbReference type="ARBA" id="ARBA00022737"/>
    </source>
</evidence>
<keyword evidence="8" id="KW-0238">DNA-binding</keyword>
<accession>A0A340WLZ0</accession>
<dbReference type="InterPro" id="IPR050752">
    <property type="entry name" value="C2H2-ZF_domain"/>
</dbReference>
<evidence type="ECO:0000256" key="11">
    <source>
        <dbReference type="PROSITE-ProRule" id="PRU00042"/>
    </source>
</evidence>
<dbReference type="FunFam" id="3.30.160.60:FF:000622">
    <property type="entry name" value="zinc finger protein 26 isoform X3"/>
    <property type="match status" value="1"/>
</dbReference>
<dbReference type="PANTHER" id="PTHR24384:SF242">
    <property type="entry name" value="ZINC FINGER PROTEIN 628"/>
    <property type="match status" value="1"/>
</dbReference>
<dbReference type="RefSeq" id="XP_007448124.1">
    <property type="nucleotide sequence ID" value="XM_007448062.1"/>
</dbReference>
<dbReference type="AlphaFoldDB" id="A0A340WLZ0"/>
<dbReference type="PROSITE" id="PS50805">
    <property type="entry name" value="KRAB"/>
    <property type="match status" value="1"/>
</dbReference>
<evidence type="ECO:0000313" key="16">
    <source>
        <dbReference type="RefSeq" id="XP_007448124.1"/>
    </source>
</evidence>
<feature type="domain" description="C2H2-type" evidence="13">
    <location>
        <begin position="758"/>
        <end position="785"/>
    </location>
</feature>
<dbReference type="GeneID" id="103085306"/>
<evidence type="ECO:0000256" key="5">
    <source>
        <dbReference type="ARBA" id="ARBA00022771"/>
    </source>
</evidence>
<dbReference type="GO" id="GO:0008270">
    <property type="term" value="F:zinc ion binding"/>
    <property type="evidence" value="ECO:0007669"/>
    <property type="project" value="UniProtKB-KW"/>
</dbReference>
<feature type="domain" description="C2H2-type" evidence="13">
    <location>
        <begin position="786"/>
        <end position="813"/>
    </location>
</feature>
<evidence type="ECO:0000256" key="1">
    <source>
        <dbReference type="ARBA" id="ARBA00004123"/>
    </source>
</evidence>
<keyword evidence="15" id="KW-1185">Reference proteome</keyword>
<evidence type="ECO:0000256" key="10">
    <source>
        <dbReference type="ARBA" id="ARBA00023242"/>
    </source>
</evidence>
<dbReference type="SMART" id="SM00349">
    <property type="entry name" value="KRAB"/>
    <property type="match status" value="1"/>
</dbReference>
<comment type="similarity">
    <text evidence="2">Belongs to the krueppel C2H2-type zinc-finger protein family.</text>
</comment>
<evidence type="ECO:0000256" key="6">
    <source>
        <dbReference type="ARBA" id="ARBA00022833"/>
    </source>
</evidence>
<comment type="subcellular location">
    <subcellularLocation>
        <location evidence="1">Nucleus</location>
    </subcellularLocation>
</comment>
<dbReference type="GO" id="GO:0000981">
    <property type="term" value="F:DNA-binding transcription factor activity, RNA polymerase II-specific"/>
    <property type="evidence" value="ECO:0007669"/>
    <property type="project" value="TreeGrafter"/>
</dbReference>
<feature type="domain" description="C2H2-type" evidence="13">
    <location>
        <begin position="618"/>
        <end position="645"/>
    </location>
</feature>
<dbReference type="CDD" id="cd07765">
    <property type="entry name" value="KRAB_A-box"/>
    <property type="match status" value="1"/>
</dbReference>
<feature type="domain" description="C2H2-type" evidence="13">
    <location>
        <begin position="478"/>
        <end position="505"/>
    </location>
</feature>
<evidence type="ECO:0000256" key="3">
    <source>
        <dbReference type="ARBA" id="ARBA00022723"/>
    </source>
</evidence>
<dbReference type="FunFam" id="3.30.160.60:FF:000193">
    <property type="entry name" value="Zinc finger protein 300"/>
    <property type="match status" value="1"/>
</dbReference>